<dbReference type="PANTHER" id="PTHR34876:SF10">
    <property type="entry name" value="GLUCANASE"/>
    <property type="match status" value="1"/>
</dbReference>
<evidence type="ECO:0000256" key="2">
    <source>
        <dbReference type="PIRSR" id="PIRSR001100-2"/>
    </source>
</evidence>
<sequence>MFSTSILGAVLGAASLCTAAHPGSHPFAHRIHARQQPDYGTAADPDTTEEVNPFLGKSYYVNPAYADKLEETISAFLAQNDTLNAARTRTAQSIGTFVWVTSVAGLGDLDMTIKYARAVQHQTKQKQIVSLVLYNLPDRDCSGGESGGEFSSAANGLELYKKTFVDPYAEKLMAAPDLDFAVIMEPDSMGNAITNMNVPFCASAAPIYEEGLAYAISKLQASHVHLYVDAANGGWLGWPDSLPKATVAAQFAKVLDLANQNSTKEVKIRGFSTNVSNFNPYIATTRPSYTEFSTSYDELNYAKSLAPYLTSASLPTKFIIDQGRSGLQGTRTSWGDWCNAKAGFGIRPTTDTNSTLVDSIVWAKPGGESDGACGPALDGQTGPAAGMWWNEYTMDLVKNANPPLTPTYPSCHASRK</sequence>
<dbReference type="AlphaFoldDB" id="K1WY16"/>
<dbReference type="Gene3D" id="3.20.20.40">
    <property type="entry name" value="1, 4-beta cellobiohydrolase"/>
    <property type="match status" value="1"/>
</dbReference>
<keyword evidence="3" id="KW-0119">Carbohydrate metabolism</keyword>
<dbReference type="SUPFAM" id="SSF51989">
    <property type="entry name" value="Glycosyl hydrolases family 6, cellulases"/>
    <property type="match status" value="1"/>
</dbReference>
<dbReference type="KEGG" id="mbe:MBM_04333"/>
<accession>K1WY16</accession>
<evidence type="ECO:0000313" key="5">
    <source>
        <dbReference type="Proteomes" id="UP000006753"/>
    </source>
</evidence>
<feature type="chain" id="PRO_5005137315" description="Glucanase" evidence="3">
    <location>
        <begin position="20"/>
        <end position="416"/>
    </location>
</feature>
<feature type="binding site" evidence="2">
    <location>
        <position position="368"/>
    </location>
    <ligand>
        <name>substrate</name>
    </ligand>
</feature>
<dbReference type="EC" id="3.2.1.-" evidence="3"/>
<dbReference type="eggNOG" id="ENOG502SATK">
    <property type="taxonomic scope" value="Eukaryota"/>
</dbReference>
<dbReference type="EMBL" id="JH921436">
    <property type="protein sequence ID" value="EKD17472.1"/>
    <property type="molecule type" value="Genomic_DNA"/>
</dbReference>
<proteinExistence type="inferred from homology"/>
<feature type="binding site" evidence="2">
    <location>
        <position position="235"/>
    </location>
    <ligand>
        <name>substrate</name>
    </ligand>
</feature>
<evidence type="ECO:0000256" key="3">
    <source>
        <dbReference type="RuleBase" id="RU361186"/>
    </source>
</evidence>
<organism evidence="4 5">
    <name type="scientific">Marssonina brunnea f. sp. multigermtubi (strain MB_m1)</name>
    <name type="common">Marssonina leaf spot fungus</name>
    <dbReference type="NCBI Taxonomy" id="1072389"/>
    <lineage>
        <taxon>Eukaryota</taxon>
        <taxon>Fungi</taxon>
        <taxon>Dikarya</taxon>
        <taxon>Ascomycota</taxon>
        <taxon>Pezizomycotina</taxon>
        <taxon>Leotiomycetes</taxon>
        <taxon>Helotiales</taxon>
        <taxon>Drepanopezizaceae</taxon>
        <taxon>Drepanopeziza</taxon>
    </lineage>
</organism>
<dbReference type="GO" id="GO:0004553">
    <property type="term" value="F:hydrolase activity, hydrolyzing O-glycosyl compounds"/>
    <property type="evidence" value="ECO:0007669"/>
    <property type="project" value="InterPro"/>
</dbReference>
<comment type="similarity">
    <text evidence="3">Belongs to the glycosyl hydrolase family 6.</text>
</comment>
<keyword evidence="3" id="KW-0732">Signal</keyword>
<dbReference type="OrthoDB" id="64893at2759"/>
<dbReference type="PANTHER" id="PTHR34876">
    <property type="match status" value="1"/>
</dbReference>
<reference evidence="4 5" key="1">
    <citation type="journal article" date="2012" name="BMC Genomics">
        <title>Sequencing the genome of Marssonina brunnea reveals fungus-poplar co-evolution.</title>
        <authorList>
            <person name="Zhu S."/>
            <person name="Cao Y.-Z."/>
            <person name="Jiang C."/>
            <person name="Tan B.-Y."/>
            <person name="Wang Z."/>
            <person name="Feng S."/>
            <person name="Zhang L."/>
            <person name="Su X.-H."/>
            <person name="Brejova B."/>
            <person name="Vinar T."/>
            <person name="Xu M."/>
            <person name="Wang M.-X."/>
            <person name="Zhang S.-G."/>
            <person name="Huang M.-R."/>
            <person name="Wu R."/>
            <person name="Zhou Y."/>
        </authorList>
    </citation>
    <scope>NUCLEOTIDE SEQUENCE [LARGE SCALE GENOMIC DNA]</scope>
    <source>
        <strain evidence="4 5">MB_m1</strain>
    </source>
</reference>
<dbReference type="InterPro" id="IPR036434">
    <property type="entry name" value="Beta_cellobiohydrolase_sf"/>
</dbReference>
<dbReference type="HOGENOM" id="CLU_015488_0_0_1"/>
<feature type="signal peptide" evidence="3">
    <location>
        <begin position="1"/>
        <end position="19"/>
    </location>
</feature>
<dbReference type="GO" id="GO:0030245">
    <property type="term" value="P:cellulose catabolic process"/>
    <property type="evidence" value="ECO:0007669"/>
    <property type="project" value="UniProtKB-KW"/>
</dbReference>
<evidence type="ECO:0000313" key="4">
    <source>
        <dbReference type="EMBL" id="EKD17472.1"/>
    </source>
</evidence>
<dbReference type="STRING" id="1072389.K1WY16"/>
<feature type="binding site" evidence="2">
    <location>
        <position position="99"/>
    </location>
    <ligand>
        <name>substrate</name>
    </ligand>
</feature>
<protein>
    <recommendedName>
        <fullName evidence="3">Glucanase</fullName>
        <ecNumber evidence="3">3.2.1.-</ecNumber>
    </recommendedName>
</protein>
<feature type="active site" description="Proton acceptor" evidence="1">
    <location>
        <position position="370"/>
    </location>
</feature>
<name>K1WY16_MARBU</name>
<keyword evidence="5" id="KW-1185">Reference proteome</keyword>
<dbReference type="InterPro" id="IPR016288">
    <property type="entry name" value="Beta_cellobiohydrolase"/>
</dbReference>
<dbReference type="InParanoid" id="K1WY16"/>
<feature type="binding site" evidence="2">
    <location>
        <position position="364"/>
    </location>
    <ligand>
        <name>substrate</name>
    </ligand>
</feature>
<dbReference type="PRINTS" id="PR00733">
    <property type="entry name" value="GLHYDRLASE6"/>
</dbReference>
<feature type="binding site" evidence="2">
    <location>
        <position position="277"/>
    </location>
    <ligand>
        <name>substrate</name>
    </ligand>
</feature>
<keyword evidence="3" id="KW-0136">Cellulose degradation</keyword>
<feature type="active site" description="Proton donor" evidence="1">
    <location>
        <position position="187"/>
    </location>
</feature>
<keyword evidence="3 4" id="KW-0378">Hydrolase</keyword>
<feature type="binding site" evidence="2">
    <location>
        <position position="337"/>
    </location>
    <ligand>
        <name>substrate</name>
    </ligand>
</feature>
<dbReference type="OMA" id="LVDSIVW"/>
<dbReference type="Proteomes" id="UP000006753">
    <property type="component" value="Unassembled WGS sequence"/>
</dbReference>
<dbReference type="Pfam" id="PF01341">
    <property type="entry name" value="Glyco_hydro_6"/>
    <property type="match status" value="1"/>
</dbReference>
<gene>
    <name evidence="4" type="ORF">MBM_04333</name>
</gene>
<keyword evidence="3" id="KW-0624">Polysaccharide degradation</keyword>
<keyword evidence="3" id="KW-0326">Glycosidase</keyword>
<evidence type="ECO:0000256" key="1">
    <source>
        <dbReference type="PIRSR" id="PIRSR001100-1"/>
    </source>
</evidence>
<dbReference type="PIRSF" id="PIRSF001100">
    <property type="entry name" value="Beta_cellobiohydrolase"/>
    <property type="match status" value="1"/>
</dbReference>